<name>A0A2N1MH03_9GLOM</name>
<evidence type="ECO:0000313" key="2">
    <source>
        <dbReference type="Proteomes" id="UP000233469"/>
    </source>
</evidence>
<accession>A0A2N1MH03</accession>
<dbReference type="AlphaFoldDB" id="A0A2N1MH03"/>
<proteinExistence type="predicted"/>
<protein>
    <submittedName>
        <fullName evidence="1">Uncharacterized protein</fullName>
    </submittedName>
</protein>
<reference evidence="1 2" key="1">
    <citation type="submission" date="2016-04" db="EMBL/GenBank/DDBJ databases">
        <title>Genome analyses suggest a sexual origin of heterokaryosis in a supposedly ancient asexual fungus.</title>
        <authorList>
            <person name="Ropars J."/>
            <person name="Sedzielewska K."/>
            <person name="Noel J."/>
            <person name="Charron P."/>
            <person name="Farinelli L."/>
            <person name="Marton T."/>
            <person name="Kruger M."/>
            <person name="Pelin A."/>
            <person name="Brachmann A."/>
            <person name="Corradi N."/>
        </authorList>
    </citation>
    <scope>NUCLEOTIDE SEQUENCE [LARGE SCALE GENOMIC DNA]</scope>
    <source>
        <strain evidence="1 2">C2</strain>
    </source>
</reference>
<comment type="caution">
    <text evidence="1">The sequence shown here is derived from an EMBL/GenBank/DDBJ whole genome shotgun (WGS) entry which is preliminary data.</text>
</comment>
<reference evidence="1 2" key="2">
    <citation type="submission" date="2017-10" db="EMBL/GenBank/DDBJ databases">
        <title>Extensive intraspecific genome diversity in a model arbuscular mycorrhizal fungus.</title>
        <authorList>
            <person name="Chen E.C.H."/>
            <person name="Morin E."/>
            <person name="Baudet D."/>
            <person name="Noel J."/>
            <person name="Ndikumana S."/>
            <person name="Charron P."/>
            <person name="St-Onge C."/>
            <person name="Giorgi J."/>
            <person name="Grigoriev I.V."/>
            <person name="Roux C."/>
            <person name="Martin F.M."/>
            <person name="Corradi N."/>
        </authorList>
    </citation>
    <scope>NUCLEOTIDE SEQUENCE [LARGE SCALE GENOMIC DNA]</scope>
    <source>
        <strain evidence="1 2">C2</strain>
    </source>
</reference>
<organism evidence="1 2">
    <name type="scientific">Rhizophagus irregularis</name>
    <dbReference type="NCBI Taxonomy" id="588596"/>
    <lineage>
        <taxon>Eukaryota</taxon>
        <taxon>Fungi</taxon>
        <taxon>Fungi incertae sedis</taxon>
        <taxon>Mucoromycota</taxon>
        <taxon>Glomeromycotina</taxon>
        <taxon>Glomeromycetes</taxon>
        <taxon>Glomerales</taxon>
        <taxon>Glomeraceae</taxon>
        <taxon>Rhizophagus</taxon>
    </lineage>
</organism>
<sequence>MRQMFPSGLVKYYKKHISQYGSLKKILYDINIKLKQIVADSDSNSVHGETSQYIIDNWKNMQNDEPKTNYEQNENFKISDIDSNIFPTETGETELLNPVQKYLKKYKKYLNKNSQSNV</sequence>
<dbReference type="VEuPathDB" id="FungiDB:RhiirFUN_003050"/>
<evidence type="ECO:0000313" key="1">
    <source>
        <dbReference type="EMBL" id="PKK60931.1"/>
    </source>
</evidence>
<dbReference type="VEuPathDB" id="FungiDB:FUN_021214"/>
<dbReference type="Proteomes" id="UP000233469">
    <property type="component" value="Unassembled WGS sequence"/>
</dbReference>
<dbReference type="EMBL" id="LLXL01002404">
    <property type="protein sequence ID" value="PKK60931.1"/>
    <property type="molecule type" value="Genomic_DNA"/>
</dbReference>
<gene>
    <name evidence="1" type="ORF">RhiirC2_817656</name>
</gene>